<evidence type="ECO:0000313" key="15">
    <source>
        <dbReference type="Proteomes" id="UP001327560"/>
    </source>
</evidence>
<evidence type="ECO:0000256" key="6">
    <source>
        <dbReference type="ARBA" id="ARBA00022974"/>
    </source>
</evidence>
<reference evidence="14 15" key="1">
    <citation type="submission" date="2023-10" db="EMBL/GenBank/DDBJ databases">
        <title>Chromosome-scale genome assembly provides insights into flower coloration mechanisms of Canna indica.</title>
        <authorList>
            <person name="Li C."/>
        </authorList>
    </citation>
    <scope>NUCLEOTIDE SEQUENCE [LARGE SCALE GENOMIC DNA]</scope>
    <source>
        <tissue evidence="14">Flower</tissue>
    </source>
</reference>
<dbReference type="Pfam" id="PF02469">
    <property type="entry name" value="Fasciclin"/>
    <property type="match status" value="1"/>
</dbReference>
<evidence type="ECO:0000259" key="13">
    <source>
        <dbReference type="PROSITE" id="PS50213"/>
    </source>
</evidence>
<dbReference type="InterPro" id="IPR036378">
    <property type="entry name" value="FAS1_dom_sf"/>
</dbReference>
<evidence type="ECO:0000256" key="12">
    <source>
        <dbReference type="SAM" id="SignalP"/>
    </source>
</evidence>
<evidence type="ECO:0000256" key="5">
    <source>
        <dbReference type="ARBA" id="ARBA00022729"/>
    </source>
</evidence>
<proteinExistence type="inferred from homology"/>
<feature type="domain" description="FAS1" evidence="13">
    <location>
        <begin position="24"/>
        <end position="171"/>
    </location>
</feature>
<dbReference type="SUPFAM" id="SSF82153">
    <property type="entry name" value="FAS1 domain"/>
    <property type="match status" value="1"/>
</dbReference>
<dbReference type="FunFam" id="2.30.180.10:FF:000015">
    <property type="entry name" value="Fasciclin-like arabinogalactan protein 3"/>
    <property type="match status" value="1"/>
</dbReference>
<evidence type="ECO:0000256" key="7">
    <source>
        <dbReference type="ARBA" id="ARBA00023136"/>
    </source>
</evidence>
<feature type="compositionally biased region" description="Low complexity" evidence="11">
    <location>
        <begin position="208"/>
        <end position="220"/>
    </location>
</feature>
<dbReference type="PANTHER" id="PTHR32382:SF6">
    <property type="entry name" value="FASCICLIN-LIKE ARABINOGALACTAN PROTEIN 14"/>
    <property type="match status" value="1"/>
</dbReference>
<keyword evidence="4" id="KW-0336">GPI-anchor</keyword>
<dbReference type="EMBL" id="CP136898">
    <property type="protein sequence ID" value="WOL19732.1"/>
    <property type="molecule type" value="Genomic_DNA"/>
</dbReference>
<gene>
    <name evidence="14" type="ORF">Cni_G28534</name>
</gene>
<comment type="subcellular location">
    <subcellularLocation>
        <location evidence="1">Cell membrane</location>
        <topology evidence="1">Lipid-anchor</topology>
        <topology evidence="1">GPI-anchor</topology>
    </subcellularLocation>
</comment>
<evidence type="ECO:0000256" key="8">
    <source>
        <dbReference type="ARBA" id="ARBA00023180"/>
    </source>
</evidence>
<evidence type="ECO:0000256" key="3">
    <source>
        <dbReference type="ARBA" id="ARBA00022475"/>
    </source>
</evidence>
<keyword evidence="7" id="KW-0472">Membrane</keyword>
<keyword evidence="6" id="KW-0654">Proteoglycan</keyword>
<dbReference type="PROSITE" id="PS50213">
    <property type="entry name" value="FAS1"/>
    <property type="match status" value="1"/>
</dbReference>
<name>A0AAQ3L5P7_9LILI</name>
<dbReference type="Gene3D" id="2.30.180.10">
    <property type="entry name" value="FAS1 domain"/>
    <property type="match status" value="1"/>
</dbReference>
<keyword evidence="9" id="KW-0449">Lipoprotein</keyword>
<evidence type="ECO:0000256" key="11">
    <source>
        <dbReference type="SAM" id="MobiDB-lite"/>
    </source>
</evidence>
<feature type="region of interest" description="Disordered" evidence="11">
    <location>
        <begin position="195"/>
        <end position="250"/>
    </location>
</feature>
<evidence type="ECO:0000256" key="10">
    <source>
        <dbReference type="ARBA" id="ARBA00024686"/>
    </source>
</evidence>
<feature type="compositionally biased region" description="Pro residues" evidence="11">
    <location>
        <begin position="221"/>
        <end position="234"/>
    </location>
</feature>
<dbReference type="PANTHER" id="PTHR32382">
    <property type="entry name" value="FASCICLIN-LIKE ARABINOGALACTAN PROTEIN"/>
    <property type="match status" value="1"/>
</dbReference>
<evidence type="ECO:0000256" key="1">
    <source>
        <dbReference type="ARBA" id="ARBA00004609"/>
    </source>
</evidence>
<comment type="function">
    <text evidence="10">May be a cell surface adhesion protein.</text>
</comment>
<dbReference type="InterPro" id="IPR033254">
    <property type="entry name" value="Plant_FLA"/>
</dbReference>
<dbReference type="GO" id="GO:0005886">
    <property type="term" value="C:plasma membrane"/>
    <property type="evidence" value="ECO:0007669"/>
    <property type="project" value="UniProtKB-SubCell"/>
</dbReference>
<feature type="chain" id="PRO_5042841725" evidence="12">
    <location>
        <begin position="25"/>
        <end position="275"/>
    </location>
</feature>
<evidence type="ECO:0000256" key="9">
    <source>
        <dbReference type="ARBA" id="ARBA00023288"/>
    </source>
</evidence>
<keyword evidence="3" id="KW-1003">Cell membrane</keyword>
<keyword evidence="5 12" id="KW-0732">Signal</keyword>
<feature type="signal peptide" evidence="12">
    <location>
        <begin position="1"/>
        <end position="24"/>
    </location>
</feature>
<protein>
    <submittedName>
        <fullName evidence="14">Fasciclin-like arabinogalactan protein 14</fullName>
    </submittedName>
</protein>
<dbReference type="InterPro" id="IPR000782">
    <property type="entry name" value="FAS1_domain"/>
</dbReference>
<sequence length="275" mass="28463">MAFQHQVSFLLLLLPFLLLTPAAAHNITRLLSQFPDFSTFNSLLSKSGIADEINRRQTITVLALDNSAASALSSLPDDDTLKQVLAVHVILDYYDNVKIHSLRRKSTLFTTLFQTTGVAENQMGFLNFTRLADGRLAFGSATHGSSLVATFVKSVSAKPYNISVLQISSAIVPPGINGAPLAPFGAPINVPPEPLVPAPAPVDDKVSDGPAEAPEAADAPAPTPDSPAGSPGPAPEAVSDGPTTGEVADEASSAGRVAGGINLGLVMAGVVFLGF</sequence>
<keyword evidence="15" id="KW-1185">Reference proteome</keyword>
<accession>A0AAQ3L5P7</accession>
<dbReference type="GO" id="GO:0098552">
    <property type="term" value="C:side of membrane"/>
    <property type="evidence" value="ECO:0007669"/>
    <property type="project" value="UniProtKB-KW"/>
</dbReference>
<evidence type="ECO:0000256" key="2">
    <source>
        <dbReference type="ARBA" id="ARBA00007843"/>
    </source>
</evidence>
<dbReference type="Proteomes" id="UP001327560">
    <property type="component" value="Chromosome 9"/>
</dbReference>
<comment type="similarity">
    <text evidence="2">Belongs to the fasciclin-like AGP family.</text>
</comment>
<keyword evidence="8" id="KW-0325">Glycoprotein</keyword>
<dbReference type="AlphaFoldDB" id="A0AAQ3L5P7"/>
<organism evidence="14 15">
    <name type="scientific">Canna indica</name>
    <name type="common">Indian-shot</name>
    <dbReference type="NCBI Taxonomy" id="4628"/>
    <lineage>
        <taxon>Eukaryota</taxon>
        <taxon>Viridiplantae</taxon>
        <taxon>Streptophyta</taxon>
        <taxon>Embryophyta</taxon>
        <taxon>Tracheophyta</taxon>
        <taxon>Spermatophyta</taxon>
        <taxon>Magnoliopsida</taxon>
        <taxon>Liliopsida</taxon>
        <taxon>Zingiberales</taxon>
        <taxon>Cannaceae</taxon>
        <taxon>Canna</taxon>
    </lineage>
</organism>
<evidence type="ECO:0000256" key="4">
    <source>
        <dbReference type="ARBA" id="ARBA00022622"/>
    </source>
</evidence>
<evidence type="ECO:0000313" key="14">
    <source>
        <dbReference type="EMBL" id="WOL19732.1"/>
    </source>
</evidence>